<sequence>MANVKSPGTPFNAQQDNESKPASAMLRPAPAMAASKGSIPFVVVDGNDPLALLYSTPANQPLSLAKRTHGSESLFQYYALRGYKEVLSEEATPEAAKAVQACLEGGDEIDAGGCVAATAVQHRLSDKKSGSSLNTHIIDRCLVSTAAAAASPDGSTVALSTGSAINNVVPHYVPLRPAQTQDVTSSFRIQRTDERRAAAEQERRQRLRLVPEAAVYHGRYYPEDSHIVADALLPLTEGKSDFLESLRAAAYHGARNPAVTSVPPSVIPAPPGSSRTLSPGLGCNSTVKTTDSLSLQSIAPLLLRTPQEVTTTMQMQQESRHALADQIENAFVGAYNFRDPAAAQRQRDRESMEALRASTQAAAALLVETGAASAMKRRATAGASKKVRGKKKKSPAGPVAPPKREGGVPTNLEVFRTSLLLVCNEDGAVTLEQLRVVLANVPFHVGTLTETSESACAGVAQQLFHLLHKATRAPRASDATDLLLAVASATPAGGGSALLRSGNVPGDSFVYTTSHSVGNSLSRASVTPTAARRGPGANRLPSAVGKTRQPSTFSMLQGSNTSVTTAVTGAADIGGGTSSEAHTPRTPSLTTGAASLSNEGVAAGSGGRQQPHHSVPADLHDECACVLVVEVLDALDALLNSVETKRIVRWECFNVLAVEGNGYIHKSQLAKLRRCAYRDGSAAEEQAAVTAAMVKALSDAFTVVATEEEAAYLKANKKRKKKKGAAIAVAAHQSSPIPLSVMRKSHMDYTIFCRLFDEIPLMAAAFAHVWLPLLLQGHRHTAAAGSTMARLSDVSKGSIASPLPDSAARATSLMASSRKTSVSAVDEEEATSDRFPSSVRPRWRAASATEDDPNASPLELLGSTVDTRQAAVKQLVMGRQEQLHQACDAAEKEKLTAVQSNEAERGSVFANS</sequence>
<comment type="caution">
    <text evidence="2">The sequence shown here is derived from an EMBL/GenBank/DDBJ whole genome shotgun (WGS) entry which is preliminary data.</text>
</comment>
<feature type="region of interest" description="Disordered" evidence="1">
    <location>
        <begin position="377"/>
        <end position="408"/>
    </location>
</feature>
<evidence type="ECO:0000313" key="2">
    <source>
        <dbReference type="EMBL" id="GET88950.1"/>
    </source>
</evidence>
<organism evidence="2 3">
    <name type="scientific">Leishmania tarentolae</name>
    <name type="common">Sauroleishmania tarentolae</name>
    <dbReference type="NCBI Taxonomy" id="5689"/>
    <lineage>
        <taxon>Eukaryota</taxon>
        <taxon>Discoba</taxon>
        <taxon>Euglenozoa</taxon>
        <taxon>Kinetoplastea</taxon>
        <taxon>Metakinetoplastina</taxon>
        <taxon>Trypanosomatida</taxon>
        <taxon>Trypanosomatidae</taxon>
        <taxon>Leishmaniinae</taxon>
        <taxon>Leishmania</taxon>
        <taxon>lizard Leishmania</taxon>
    </lineage>
</organism>
<protein>
    <submittedName>
        <fullName evidence="2">Uncharacterized protein</fullName>
    </submittedName>
</protein>
<evidence type="ECO:0000313" key="3">
    <source>
        <dbReference type="Proteomes" id="UP000419144"/>
    </source>
</evidence>
<evidence type="ECO:0000256" key="1">
    <source>
        <dbReference type="SAM" id="MobiDB-lite"/>
    </source>
</evidence>
<feature type="compositionally biased region" description="Polar residues" evidence="1">
    <location>
        <begin position="578"/>
        <end position="593"/>
    </location>
</feature>
<feature type="compositionally biased region" description="Basic residues" evidence="1">
    <location>
        <begin position="377"/>
        <end position="394"/>
    </location>
</feature>
<feature type="region of interest" description="Disordered" evidence="1">
    <location>
        <begin position="520"/>
        <end position="593"/>
    </location>
</feature>
<keyword evidence="3" id="KW-1185">Reference proteome</keyword>
<name>A0A640KGX0_LEITA</name>
<feature type="compositionally biased region" description="Polar residues" evidence="1">
    <location>
        <begin position="813"/>
        <end position="823"/>
    </location>
</feature>
<feature type="compositionally biased region" description="Polar residues" evidence="1">
    <location>
        <begin position="548"/>
        <end position="567"/>
    </location>
</feature>
<dbReference type="VEuPathDB" id="TriTrypDB:LtaPh_2412300"/>
<feature type="region of interest" description="Disordered" evidence="1">
    <location>
        <begin position="810"/>
        <end position="862"/>
    </location>
</feature>
<gene>
    <name evidence="2" type="ORF">LtaPh_2412300</name>
</gene>
<feature type="region of interest" description="Disordered" evidence="1">
    <location>
        <begin position="1"/>
        <end position="29"/>
    </location>
</feature>
<dbReference type="Proteomes" id="UP000419144">
    <property type="component" value="Unassembled WGS sequence"/>
</dbReference>
<accession>A0A640KGX0</accession>
<reference evidence="2" key="1">
    <citation type="submission" date="2019-11" db="EMBL/GenBank/DDBJ databases">
        <title>Leishmania tarentolae CDS.</title>
        <authorList>
            <person name="Goto Y."/>
            <person name="Yamagishi J."/>
        </authorList>
    </citation>
    <scope>NUCLEOTIDE SEQUENCE [LARGE SCALE GENOMIC DNA]</scope>
    <source>
        <strain evidence="2">Parrot Tar II</strain>
    </source>
</reference>
<dbReference type="OrthoDB" id="249522at2759"/>
<proteinExistence type="predicted"/>
<dbReference type="AlphaFoldDB" id="A0A640KGX0"/>
<dbReference type="EMBL" id="BLBS01000031">
    <property type="protein sequence ID" value="GET88950.1"/>
    <property type="molecule type" value="Genomic_DNA"/>
</dbReference>